<dbReference type="Proteomes" id="UP000007875">
    <property type="component" value="Unassembled WGS sequence"/>
</dbReference>
<evidence type="ECO:0000256" key="5">
    <source>
        <dbReference type="ARBA" id="ARBA00023163"/>
    </source>
</evidence>
<comment type="subcellular location">
    <subcellularLocation>
        <location evidence="1 8">Nucleus</location>
    </subcellularLocation>
</comment>
<evidence type="ECO:0000256" key="7">
    <source>
        <dbReference type="ARBA" id="ARBA00025248"/>
    </source>
</evidence>
<dbReference type="GO" id="GO:0003712">
    <property type="term" value="F:transcription coregulator activity"/>
    <property type="evidence" value="ECO:0007669"/>
    <property type="project" value="InterPro"/>
</dbReference>
<reference evidence="11" key="1">
    <citation type="submission" date="2003-08" db="EMBL/GenBank/DDBJ databases">
        <authorList>
            <person name="Birren B."/>
            <person name="Nusbaum C."/>
            <person name="Abebe A."/>
            <person name="Abouelleil A."/>
            <person name="Adekoya E."/>
            <person name="Ait-zahra M."/>
            <person name="Allen N."/>
            <person name="Allen T."/>
            <person name="An P."/>
            <person name="Anderson M."/>
            <person name="Anderson S."/>
            <person name="Arachchi H."/>
            <person name="Armbruster J."/>
            <person name="Bachantsang P."/>
            <person name="Baldwin J."/>
            <person name="Barry A."/>
            <person name="Bayul T."/>
            <person name="Blitshsteyn B."/>
            <person name="Bloom T."/>
            <person name="Blye J."/>
            <person name="Boguslavskiy L."/>
            <person name="Borowsky M."/>
            <person name="Boukhgalter B."/>
            <person name="Brunache A."/>
            <person name="Butler J."/>
            <person name="Calixte N."/>
            <person name="Calvo S."/>
            <person name="Camarata J."/>
            <person name="Campo K."/>
            <person name="Chang J."/>
            <person name="Cheshatsang Y."/>
            <person name="Citroen M."/>
            <person name="Collymore A."/>
            <person name="Considine T."/>
            <person name="Cook A."/>
            <person name="Cooke P."/>
            <person name="Corum B."/>
            <person name="Cuomo C."/>
            <person name="David R."/>
            <person name="Dawoe T."/>
            <person name="Degray S."/>
            <person name="Dodge S."/>
            <person name="Dooley K."/>
            <person name="Dorje P."/>
            <person name="Dorjee K."/>
            <person name="Dorris L."/>
            <person name="Duffey N."/>
            <person name="Dupes A."/>
            <person name="Elkins T."/>
            <person name="Engels R."/>
            <person name="Erickson J."/>
            <person name="Farina A."/>
            <person name="Faro S."/>
            <person name="Ferreira P."/>
            <person name="Fischer H."/>
            <person name="Fitzgerald M."/>
            <person name="Foley K."/>
            <person name="Gage D."/>
            <person name="Galagan J."/>
            <person name="Gearin G."/>
            <person name="Gnerre S."/>
            <person name="Gnirke A."/>
            <person name="Goyette A."/>
            <person name="Graham J."/>
            <person name="Grandbois E."/>
            <person name="Gyaltsen K."/>
            <person name="Hafez N."/>
            <person name="Hagopian D."/>
            <person name="Hagos B."/>
            <person name="Hall J."/>
            <person name="Hatcher B."/>
            <person name="Heller A."/>
            <person name="Higgins H."/>
            <person name="Honan T."/>
            <person name="Horn A."/>
            <person name="Houde N."/>
            <person name="Hughes L."/>
            <person name="Hulme W."/>
            <person name="Husby E."/>
            <person name="Iliev I."/>
            <person name="Jaffe D."/>
            <person name="Jones C."/>
            <person name="Kamal M."/>
            <person name="Kamat A."/>
            <person name="Kamvysselis M."/>
            <person name="Karlsson E."/>
            <person name="Kells C."/>
            <person name="Kieu A."/>
            <person name="Kisner P."/>
            <person name="Kodira C."/>
            <person name="Kulbokas E."/>
            <person name="Labutti K."/>
            <person name="Lama D."/>
            <person name="Landers T."/>
            <person name="Leger J."/>
            <person name="Levine S."/>
            <person name="Lewis D."/>
            <person name="Lewis T."/>
            <person name="Lindblad-toh K."/>
            <person name="Liu X."/>
            <person name="Lokyitsang T."/>
            <person name="Lokyitsang Y."/>
            <person name="Lucien O."/>
            <person name="Lui A."/>
            <person name="Ma L.J."/>
            <person name="Mabbitt R."/>
            <person name="Macdonald J."/>
            <person name="Maclean C."/>
            <person name="Major J."/>
            <person name="Manning J."/>
            <person name="Marabella R."/>
            <person name="Maru K."/>
            <person name="Matthews C."/>
            <person name="Mauceli E."/>
            <person name="Mccarthy M."/>
            <person name="Mcdonough S."/>
            <person name="Mcghee T."/>
            <person name="Meldrim J."/>
            <person name="Meneus L."/>
            <person name="Mesirov J."/>
            <person name="Mihalev A."/>
            <person name="Mihova T."/>
            <person name="Mikkelsen T."/>
            <person name="Mlenga V."/>
            <person name="Moru K."/>
            <person name="Mozes J."/>
            <person name="Mulrain L."/>
            <person name="Munson G."/>
            <person name="Naylor J."/>
            <person name="Newes C."/>
            <person name="Nguyen C."/>
            <person name="Nguyen N."/>
            <person name="Nguyen T."/>
            <person name="Nicol R."/>
            <person name="Nielsen C."/>
            <person name="Nizzari M."/>
            <person name="Norbu C."/>
            <person name="Norbu N."/>
            <person name="O'donnell P."/>
            <person name="Okoawo O."/>
            <person name="O'leary S."/>
            <person name="Omotosho B."/>
            <person name="O'neill K."/>
            <person name="Osman S."/>
            <person name="Parker S."/>
            <person name="Perrin D."/>
            <person name="Phunkhang P."/>
            <person name="Piqani B."/>
            <person name="Purcell S."/>
            <person name="Rachupka T."/>
            <person name="Ramasamy U."/>
            <person name="Rameau R."/>
            <person name="Ray V."/>
            <person name="Raymond C."/>
            <person name="Retta R."/>
            <person name="Richardson S."/>
            <person name="Rise C."/>
            <person name="Rodriguez J."/>
            <person name="Rogers J."/>
            <person name="Rogov P."/>
            <person name="Rutman M."/>
            <person name="Schupbach R."/>
            <person name="Seaman C."/>
            <person name="Settipalli S."/>
            <person name="Sharpe T."/>
            <person name="Sheridan J."/>
            <person name="Sherpa N."/>
            <person name="Shi J."/>
            <person name="Smirnov S."/>
            <person name="Smith C."/>
            <person name="Sougnez C."/>
            <person name="Spencer B."/>
            <person name="Stalker J."/>
            <person name="Stange-thomann N."/>
            <person name="Stavropoulos S."/>
            <person name="Stetson K."/>
            <person name="Stone C."/>
            <person name="Stone S."/>
            <person name="Stubbs M."/>
            <person name="Talamas J."/>
            <person name="Tchuinga P."/>
            <person name="Tenzing P."/>
            <person name="Tesfaye S."/>
            <person name="Theodore J."/>
            <person name="Thoulutsang Y."/>
            <person name="Topham K."/>
            <person name="Towey S."/>
            <person name="Tsamla T."/>
            <person name="Tsomo N."/>
            <person name="Vallee D."/>
            <person name="Vassiliev H."/>
            <person name="Venkataraman V."/>
            <person name="Vinson J."/>
            <person name="Vo A."/>
            <person name="Wade C."/>
            <person name="Wang S."/>
            <person name="Wangchuk T."/>
            <person name="Wangdi T."/>
            <person name="Whittaker C."/>
            <person name="Wilkinson J."/>
            <person name="Wu Y."/>
            <person name="Wyman D."/>
            <person name="Yadav S."/>
            <person name="Yang S."/>
            <person name="Yang X."/>
            <person name="Yeager S."/>
            <person name="Yee E."/>
            <person name="Young G."/>
            <person name="Zainoun J."/>
            <person name="Zembeck L."/>
            <person name="Zimmer A."/>
            <person name="Zody M."/>
            <person name="Lander E."/>
        </authorList>
    </citation>
    <scope>NUCLEOTIDE SEQUENCE [LARGE SCALE GENOMIC DNA]</scope>
</reference>
<dbReference type="GO" id="GO:0070847">
    <property type="term" value="C:core mediator complex"/>
    <property type="evidence" value="ECO:0007669"/>
    <property type="project" value="TreeGrafter"/>
</dbReference>
<dbReference type="GO" id="GO:0000978">
    <property type="term" value="F:RNA polymerase II cis-regulatory region sequence-specific DNA binding"/>
    <property type="evidence" value="ECO:0007669"/>
    <property type="project" value="TreeGrafter"/>
</dbReference>
<accession>H2Z0L4</accession>
<dbReference type="InterPro" id="IPR019364">
    <property type="entry name" value="Mediatior_Med8_fun/met"/>
</dbReference>
<keyword evidence="4 8" id="KW-0010">Activator</keyword>
<dbReference type="HOGENOM" id="CLU_085476_0_0_1"/>
<comment type="subunit">
    <text evidence="8">Component of the Mediator complex.</text>
</comment>
<proteinExistence type="inferred from homology"/>
<evidence type="ECO:0000256" key="9">
    <source>
        <dbReference type="SAM" id="MobiDB-lite"/>
    </source>
</evidence>
<protein>
    <recommendedName>
        <fullName evidence="8">Mediator of RNA polymerase II transcription subunit 8</fullName>
    </recommendedName>
    <alternativeName>
        <fullName evidence="8">Mediator complex subunit 8</fullName>
    </alternativeName>
</protein>
<feature type="compositionally biased region" description="Polar residues" evidence="9">
    <location>
        <begin position="199"/>
        <end position="216"/>
    </location>
</feature>
<dbReference type="AlphaFoldDB" id="H2Z0L4"/>
<evidence type="ECO:0000313" key="11">
    <source>
        <dbReference type="Proteomes" id="UP000007875"/>
    </source>
</evidence>
<dbReference type="GeneTree" id="ENSGT00390000011838"/>
<dbReference type="STRING" id="51511.ENSCSAVP00000011126"/>
<gene>
    <name evidence="8" type="primary">MED8</name>
</gene>
<dbReference type="OMA" id="NRIHCWN"/>
<reference evidence="10" key="3">
    <citation type="submission" date="2025-09" db="UniProtKB">
        <authorList>
            <consortium name="Ensembl"/>
        </authorList>
    </citation>
    <scope>IDENTIFICATION</scope>
</reference>
<dbReference type="InParanoid" id="H2Z0L4"/>
<keyword evidence="3 8" id="KW-0805">Transcription regulation</keyword>
<evidence type="ECO:0000256" key="2">
    <source>
        <dbReference type="ARBA" id="ARBA00005716"/>
    </source>
</evidence>
<name>H2Z0L4_CIOSA</name>
<keyword evidence="6 8" id="KW-0539">Nucleus</keyword>
<dbReference type="PANTHER" id="PTHR13074">
    <property type="entry name" value="MEDIATOR OF RNA POLYMERASE II TRANSCRIPTION SUBUNIT 8"/>
    <property type="match status" value="1"/>
</dbReference>
<evidence type="ECO:0000256" key="1">
    <source>
        <dbReference type="ARBA" id="ARBA00004123"/>
    </source>
</evidence>
<keyword evidence="11" id="KW-1185">Reference proteome</keyword>
<sequence length="232" mass="25991">MQGSEAKVLEVSVDSLILRAKDIRKALEDFLFKITHEHHMLTWPTVLDNFALLSGQISMLLNAMKSEKMPALRNYPIVPLRLCQDPDPHLLKLTEGRVSLLSHAEVPDYLRTKPDPAVEQAERQLIAEVGMPTDYAAIAQTQVSMFNKQCSKVLEKVKMARANWRADTVTSRNNLHSFNPKATEELVATAYYGRGLKPAQSNPTQQITPSTATNSIPGPRQTGIRMPMMKRS</sequence>
<feature type="region of interest" description="Disordered" evidence="9">
    <location>
        <begin position="196"/>
        <end position="232"/>
    </location>
</feature>
<evidence type="ECO:0000256" key="3">
    <source>
        <dbReference type="ARBA" id="ARBA00023015"/>
    </source>
</evidence>
<dbReference type="Ensembl" id="ENSCSAVT00000011257.1">
    <property type="protein sequence ID" value="ENSCSAVP00000011126.1"/>
    <property type="gene ID" value="ENSCSAVG00000006506.1"/>
</dbReference>
<evidence type="ECO:0000256" key="8">
    <source>
        <dbReference type="RuleBase" id="RU364144"/>
    </source>
</evidence>
<keyword evidence="5 8" id="KW-0804">Transcription</keyword>
<comment type="function">
    <text evidence="7">Component of the Mediator complex, a coactivator involved in the regulated transcription of nearly all RNA polymerase II-dependent genes. Mediator functions as a bridge to convey information from gene-specific regulatory proteins to the basal RNA polymerase II transcription machinery. Mediator is recruited to promoters by direct interactions with regulatory proteins and serves as a scaffold for the assembly of a functional preinitiation complex with RNA polymerase II and the general transcription factors. May play a role as a target recruitment subunit in E3 ubiquitin-protein ligase complexes and thus in ubiquitination and subsequent proteasomal degradation of target proteins.</text>
</comment>
<comment type="similarity">
    <text evidence="2 8">Belongs to the Mediator complex subunit 8 family.</text>
</comment>
<evidence type="ECO:0000256" key="6">
    <source>
        <dbReference type="ARBA" id="ARBA00023242"/>
    </source>
</evidence>
<dbReference type="PANTHER" id="PTHR13074:SF9">
    <property type="entry name" value="MEDIATOR OF RNA POLYMERASE II TRANSCRIPTION SUBUNIT 8"/>
    <property type="match status" value="1"/>
</dbReference>
<reference evidence="10" key="2">
    <citation type="submission" date="2025-08" db="UniProtKB">
        <authorList>
            <consortium name="Ensembl"/>
        </authorList>
    </citation>
    <scope>IDENTIFICATION</scope>
</reference>
<evidence type="ECO:0000313" key="10">
    <source>
        <dbReference type="Ensembl" id="ENSCSAVP00000011126.1"/>
    </source>
</evidence>
<dbReference type="eggNOG" id="KOG3583">
    <property type="taxonomic scope" value="Eukaryota"/>
</dbReference>
<dbReference type="Pfam" id="PF10232">
    <property type="entry name" value="Med8"/>
    <property type="match status" value="1"/>
</dbReference>
<dbReference type="FunCoup" id="H2Z0L4">
    <property type="interactions" value="388"/>
</dbReference>
<dbReference type="GO" id="GO:0006357">
    <property type="term" value="P:regulation of transcription by RNA polymerase II"/>
    <property type="evidence" value="ECO:0007669"/>
    <property type="project" value="InterPro"/>
</dbReference>
<evidence type="ECO:0000256" key="4">
    <source>
        <dbReference type="ARBA" id="ARBA00023159"/>
    </source>
</evidence>
<dbReference type="GO" id="GO:0016592">
    <property type="term" value="C:mediator complex"/>
    <property type="evidence" value="ECO:0007669"/>
    <property type="project" value="InterPro"/>
</dbReference>
<organism evidence="10 11">
    <name type="scientific">Ciona savignyi</name>
    <name type="common">Pacific transparent sea squirt</name>
    <dbReference type="NCBI Taxonomy" id="51511"/>
    <lineage>
        <taxon>Eukaryota</taxon>
        <taxon>Metazoa</taxon>
        <taxon>Chordata</taxon>
        <taxon>Tunicata</taxon>
        <taxon>Ascidiacea</taxon>
        <taxon>Phlebobranchia</taxon>
        <taxon>Cionidae</taxon>
        <taxon>Ciona</taxon>
    </lineage>
</organism>